<dbReference type="EMBL" id="FMYG01000003">
    <property type="protein sequence ID" value="SDC16960.1"/>
    <property type="molecule type" value="Genomic_DNA"/>
</dbReference>
<dbReference type="RefSeq" id="WP_058231988.1">
    <property type="nucleotide sequence ID" value="NZ_FMYG01000003.1"/>
</dbReference>
<proteinExistence type="predicted"/>
<organism evidence="3 4">
    <name type="scientific">Microbacterium enclense</name>
    <dbReference type="NCBI Taxonomy" id="993073"/>
    <lineage>
        <taxon>Bacteria</taxon>
        <taxon>Bacillati</taxon>
        <taxon>Actinomycetota</taxon>
        <taxon>Actinomycetes</taxon>
        <taxon>Micrococcales</taxon>
        <taxon>Microbacteriaceae</taxon>
        <taxon>Microbacterium</taxon>
    </lineage>
</organism>
<reference evidence="3 4" key="1">
    <citation type="submission" date="2016-09" db="EMBL/GenBank/DDBJ databases">
        <authorList>
            <person name="Capua I."/>
            <person name="De Benedictis P."/>
            <person name="Joannis T."/>
            <person name="Lombin L.H."/>
            <person name="Cattoli G."/>
        </authorList>
    </citation>
    <scope>NUCLEOTIDE SEQUENCE [LARGE SCALE GENOMIC DNA]</scope>
    <source>
        <strain evidence="3 4">NIO-1002</strain>
    </source>
</reference>
<dbReference type="AlphaFoldDB" id="A0A1G6JE20"/>
<dbReference type="Proteomes" id="UP000183203">
    <property type="component" value="Unassembled WGS sequence"/>
</dbReference>
<gene>
    <name evidence="3" type="ORF">SAMN05216418_1797</name>
</gene>
<keyword evidence="2" id="KW-0472">Membrane</keyword>
<evidence type="ECO:0000313" key="3">
    <source>
        <dbReference type="EMBL" id="SDC16960.1"/>
    </source>
</evidence>
<name>A0A1G6JE20_9MICO</name>
<accession>A0A1G6JE20</accession>
<keyword evidence="2" id="KW-0812">Transmembrane</keyword>
<keyword evidence="2" id="KW-1133">Transmembrane helix</keyword>
<protein>
    <submittedName>
        <fullName evidence="3">Uncharacterized protein</fullName>
    </submittedName>
</protein>
<feature type="region of interest" description="Disordered" evidence="1">
    <location>
        <begin position="250"/>
        <end position="278"/>
    </location>
</feature>
<evidence type="ECO:0000313" key="4">
    <source>
        <dbReference type="Proteomes" id="UP000183203"/>
    </source>
</evidence>
<feature type="transmembrane region" description="Helical" evidence="2">
    <location>
        <begin position="12"/>
        <end position="32"/>
    </location>
</feature>
<evidence type="ECO:0000256" key="2">
    <source>
        <dbReference type="SAM" id="Phobius"/>
    </source>
</evidence>
<sequence length="278" mass="31241">MTDAAWSALATWAQVVGSLLSVVLALVGLGIARSAARETRENRDFQLDRSVADDFASTVDALYANYERGRSDIAVMSMGFRAAVTTWAGRATSTGLQVSRGEVPGFLIQAERDAQRPLRAREGVDAAATWQYLGVLTQAKRLTRAWSYPERRRDVLREILLERAEASPYPRHSPRVQMQRWMLVSDPSPRRAIQAARQLRVFLAILLDDVRAKRLRRTIREWWVYTRRAREERQAFRQEQRRARLGLPAVATADMGAPTGSDNKHEPPSAEAGGILTT</sequence>
<evidence type="ECO:0000256" key="1">
    <source>
        <dbReference type="SAM" id="MobiDB-lite"/>
    </source>
</evidence>